<dbReference type="InterPro" id="IPR000175">
    <property type="entry name" value="Na/ntran_symport"/>
</dbReference>
<dbReference type="OrthoDB" id="7966043at2759"/>
<dbReference type="PRINTS" id="PR00176">
    <property type="entry name" value="NANEUSMPORT"/>
</dbReference>
<proteinExistence type="inferred from homology"/>
<comment type="subcellular location">
    <subcellularLocation>
        <location evidence="1">Membrane</location>
        <topology evidence="1">Multi-pass membrane protein</topology>
    </subcellularLocation>
</comment>
<dbReference type="SUPFAM" id="SSF161070">
    <property type="entry name" value="SNF-like"/>
    <property type="match status" value="1"/>
</dbReference>
<feature type="transmembrane region" description="Helical" evidence="9">
    <location>
        <begin position="438"/>
        <end position="457"/>
    </location>
</feature>
<feature type="transmembrane region" description="Helical" evidence="9">
    <location>
        <begin position="367"/>
        <end position="389"/>
    </location>
</feature>
<feature type="transmembrane region" description="Helical" evidence="9">
    <location>
        <begin position="226"/>
        <end position="252"/>
    </location>
</feature>
<gene>
    <name evidence="10" type="ORF">Dbus_chr2Lg2188</name>
</gene>
<feature type="transmembrane region" description="Helical" evidence="9">
    <location>
        <begin position="410"/>
        <end position="432"/>
    </location>
</feature>
<dbReference type="AlphaFoldDB" id="A0A0M3QU61"/>
<dbReference type="CDD" id="cd06857">
    <property type="entry name" value="SLC5-6-like_sbd"/>
    <property type="match status" value="1"/>
</dbReference>
<evidence type="ECO:0000256" key="8">
    <source>
        <dbReference type="PIRSR" id="PIRSR600175-1"/>
    </source>
</evidence>
<keyword evidence="6 9" id="KW-1133">Transmembrane helix</keyword>
<keyword evidence="3" id="KW-0813">Transport</keyword>
<evidence type="ECO:0000256" key="7">
    <source>
        <dbReference type="ARBA" id="ARBA00023136"/>
    </source>
</evidence>
<accession>A0A0M3QU61</accession>
<evidence type="ECO:0000256" key="3">
    <source>
        <dbReference type="ARBA" id="ARBA00022448"/>
    </source>
</evidence>
<dbReference type="OMA" id="MIYETSY"/>
<feature type="binding site" evidence="8">
    <location>
        <position position="35"/>
    </location>
    <ligand>
        <name>Na(+)</name>
        <dbReference type="ChEBI" id="CHEBI:29101"/>
        <label>1</label>
    </ligand>
</feature>
<evidence type="ECO:0000256" key="5">
    <source>
        <dbReference type="ARBA" id="ARBA00022847"/>
    </source>
</evidence>
<dbReference type="GO" id="GO:0046872">
    <property type="term" value="F:metal ion binding"/>
    <property type="evidence" value="ECO:0007669"/>
    <property type="project" value="UniProtKB-KW"/>
</dbReference>
<keyword evidence="7 9" id="KW-0472">Membrane</keyword>
<feature type="transmembrane region" description="Helical" evidence="9">
    <location>
        <begin position="505"/>
        <end position="526"/>
    </location>
</feature>
<reference evidence="10 11" key="1">
    <citation type="submission" date="2015-08" db="EMBL/GenBank/DDBJ databases">
        <title>Ancestral chromatin configuration constrains chromatin evolution on differentiating sex chromosomes in Drosophila.</title>
        <authorList>
            <person name="Zhou Q."/>
            <person name="Bachtrog D."/>
        </authorList>
    </citation>
    <scope>NUCLEOTIDE SEQUENCE [LARGE SCALE GENOMIC DNA]</scope>
    <source>
        <tissue evidence="10">Whole larvae</tissue>
    </source>
</reference>
<feature type="transmembrane region" description="Helical" evidence="9">
    <location>
        <begin position="29"/>
        <end position="50"/>
    </location>
</feature>
<protein>
    <submittedName>
        <fullName evidence="10">CG33296</fullName>
    </submittedName>
</protein>
<evidence type="ECO:0000256" key="2">
    <source>
        <dbReference type="ARBA" id="ARBA00006459"/>
    </source>
</evidence>
<dbReference type="Proteomes" id="UP000494163">
    <property type="component" value="Chromosome 2L"/>
</dbReference>
<keyword evidence="4 9" id="KW-0812">Transmembrane</keyword>
<evidence type="ECO:0000256" key="4">
    <source>
        <dbReference type="ARBA" id="ARBA00022692"/>
    </source>
</evidence>
<dbReference type="GO" id="GO:0015375">
    <property type="term" value="F:glycine:sodium symporter activity"/>
    <property type="evidence" value="ECO:0007669"/>
    <property type="project" value="TreeGrafter"/>
</dbReference>
<feature type="transmembrane region" description="Helical" evidence="9">
    <location>
        <begin position="478"/>
        <end position="499"/>
    </location>
</feature>
<feature type="non-terminal residue" evidence="10">
    <location>
        <position position="586"/>
    </location>
</feature>
<evidence type="ECO:0000313" key="10">
    <source>
        <dbReference type="EMBL" id="ALC40103.1"/>
    </source>
</evidence>
<feature type="transmembrane region" description="Helical" evidence="9">
    <location>
        <begin position="102"/>
        <end position="127"/>
    </location>
</feature>
<keyword evidence="5" id="KW-0769">Symport</keyword>
<feature type="transmembrane region" description="Helical" evidence="9">
    <location>
        <begin position="195"/>
        <end position="214"/>
    </location>
</feature>
<feature type="transmembrane region" description="Helical" evidence="9">
    <location>
        <begin position="304"/>
        <end position="326"/>
    </location>
</feature>
<sequence>MVYETSYESGRRPFKPDLQRGKWDKPTDYIVACLGLALKNDILTISYWFFFDMGLFGILPYYLYMVIYLVPILVIHSFMGQFSSSGFISAFRVSPFFKGMGYVSLALSIASLMYYSIFAIVPLLFILNSLRPTLPWSCEAAKSWGNLTTVSPRSIALCAYLSFPLFRSLLVSLFSNHFEHLDTHEYDMPNYSLELSWPIFLYALLVWGILAFIFTKFAGTEKFGKLLRYMIIIVVVLMTICLGRFLFLPGAMDGLLHYVKPRMDSMLEGSSIMPIVVLQAFGSGWGTVMSLSSHNDFKTNIMNYSWIIGFGQILIYILFGMVSMMLDHYYTNQIPENLSVFVDSHWMLYLSSATALASLELPHMWTILYYTMLLLGSLTVMSTQIFTIVSSLLDEFEWLRERRQQLTYSLLGILAVGSMFFCTNHGFMYFSAVMIDAIITHSLLHLLLLLAVLWVYGRERFQRDIEFMLGEPFASWKIFILRLLAPIFLLYSLLIGVIISKVEHVFSSSFVMIMSIFLVLIPLLYVPGYGFYIMLQNTGRFCDRFRRACRPNDWYPIEMETRQKYEELVGNSDITHQLYEVTEDVD</sequence>
<organism evidence="10 11">
    <name type="scientific">Drosophila busckii</name>
    <name type="common">Fruit fly</name>
    <dbReference type="NCBI Taxonomy" id="30019"/>
    <lineage>
        <taxon>Eukaryota</taxon>
        <taxon>Metazoa</taxon>
        <taxon>Ecdysozoa</taxon>
        <taxon>Arthropoda</taxon>
        <taxon>Hexapoda</taxon>
        <taxon>Insecta</taxon>
        <taxon>Pterygota</taxon>
        <taxon>Neoptera</taxon>
        <taxon>Endopterygota</taxon>
        <taxon>Diptera</taxon>
        <taxon>Brachycera</taxon>
        <taxon>Muscomorpha</taxon>
        <taxon>Ephydroidea</taxon>
        <taxon>Drosophilidae</taxon>
        <taxon>Drosophila</taxon>
    </lineage>
</organism>
<evidence type="ECO:0000256" key="1">
    <source>
        <dbReference type="ARBA" id="ARBA00004141"/>
    </source>
</evidence>
<dbReference type="InterPro" id="IPR037272">
    <property type="entry name" value="SNS_sf"/>
</dbReference>
<dbReference type="GO" id="GO:0005886">
    <property type="term" value="C:plasma membrane"/>
    <property type="evidence" value="ECO:0007669"/>
    <property type="project" value="TreeGrafter"/>
</dbReference>
<keyword evidence="8" id="KW-0479">Metal-binding</keyword>
<feature type="transmembrane region" description="Helical" evidence="9">
    <location>
        <begin position="62"/>
        <end position="82"/>
    </location>
</feature>
<dbReference type="Pfam" id="PF00209">
    <property type="entry name" value="SNF"/>
    <property type="match status" value="1"/>
</dbReference>
<feature type="transmembrane region" description="Helical" evidence="9">
    <location>
        <begin position="155"/>
        <end position="175"/>
    </location>
</feature>
<keyword evidence="11" id="KW-1185">Reference proteome</keyword>
<comment type="similarity">
    <text evidence="2">Belongs to the sodium:neurotransmitter symporter (SNF) (TC 2.A.22) family.</text>
</comment>
<keyword evidence="8" id="KW-0915">Sodium</keyword>
<feature type="binding site" evidence="8">
    <location>
        <position position="37"/>
    </location>
    <ligand>
        <name>Na(+)</name>
        <dbReference type="ChEBI" id="CHEBI:29101"/>
        <label>1</label>
    </ligand>
</feature>
<evidence type="ECO:0000313" key="11">
    <source>
        <dbReference type="Proteomes" id="UP000494163"/>
    </source>
</evidence>
<evidence type="ECO:0000256" key="6">
    <source>
        <dbReference type="ARBA" id="ARBA00022989"/>
    </source>
</evidence>
<dbReference type="PANTHER" id="PTHR11616:SF240">
    <property type="entry name" value="BLOATED TUBULES, ISOFORM B-RELATED"/>
    <property type="match status" value="1"/>
</dbReference>
<feature type="transmembrane region" description="Helical" evidence="9">
    <location>
        <begin position="272"/>
        <end position="292"/>
    </location>
</feature>
<evidence type="ECO:0000256" key="9">
    <source>
        <dbReference type="SAM" id="Phobius"/>
    </source>
</evidence>
<dbReference type="EMBL" id="CP012523">
    <property type="protein sequence ID" value="ALC40103.1"/>
    <property type="molecule type" value="Genomic_DNA"/>
</dbReference>
<dbReference type="PROSITE" id="PS50267">
    <property type="entry name" value="NA_NEUROTRAN_SYMP_3"/>
    <property type="match status" value="1"/>
</dbReference>
<dbReference type="PANTHER" id="PTHR11616">
    <property type="entry name" value="SODIUM/CHLORIDE DEPENDENT TRANSPORTER"/>
    <property type="match status" value="1"/>
</dbReference>
<name>A0A0M3QU61_DROBS</name>